<sequence>VILFISGKNTYQIQQMNQNLTVQEAEDHYQELKARGSQLDLTRGKPSSEQLDLSLDLENLPIDNFIEDGIDTRNYGELLGLEKMRQLGSEILGCKKEMVIAGGNSSLTLMAQYISNLFFQGSGEGPWSMHERNSVLCPVPGYDRHFALCDEFSINMIPIPLTGNGPDIEKAKSIVSNDPSVKGIWCVPKHSNPTGETYSKESIEGLLEIASQRKGFRIFWDNAYAVHDFNESAPLPNIFSLAKEKEMLESIIAFASTSKITFAGSGVSFMAMSEANLDNFIKHYASMVIGPDKVNQARHIKFFKNIEGLKNHMLKHAEILRPKFQLVDKWLSKQNFGSWTKPTGGYFVTFKSEPGLAKEIISLAKKAGLKLTPAGATFPYGVDPQDEIIRLAPTACTIEELEQAMQIFNACVALASVKKAASS</sequence>
<dbReference type="InterPro" id="IPR015424">
    <property type="entry name" value="PyrdxlP-dep_Trfase"/>
</dbReference>
<name>A0A381QPC8_9ZZZZ</name>
<dbReference type="Gene3D" id="3.40.640.10">
    <property type="entry name" value="Type I PLP-dependent aspartate aminotransferase-like (Major domain)"/>
    <property type="match status" value="1"/>
</dbReference>
<evidence type="ECO:0008006" key="2">
    <source>
        <dbReference type="Google" id="ProtNLM"/>
    </source>
</evidence>
<dbReference type="PANTHER" id="PTHR43799">
    <property type="entry name" value="AMINOTRANSFERASE, PUTATIVE-RELATED"/>
    <property type="match status" value="1"/>
</dbReference>
<protein>
    <recommendedName>
        <fullName evidence="2">Aminotransferase class I/classII domain-containing protein</fullName>
    </recommendedName>
</protein>
<dbReference type="EMBL" id="UINC01001448">
    <property type="protein sequence ID" value="SUZ80940.1"/>
    <property type="molecule type" value="Genomic_DNA"/>
</dbReference>
<dbReference type="InterPro" id="IPR015421">
    <property type="entry name" value="PyrdxlP-dep_Trfase_major"/>
</dbReference>
<dbReference type="SUPFAM" id="SSF53383">
    <property type="entry name" value="PLP-dependent transferases"/>
    <property type="match status" value="1"/>
</dbReference>
<dbReference type="Gene3D" id="3.90.1150.10">
    <property type="entry name" value="Aspartate Aminotransferase, domain 1"/>
    <property type="match status" value="1"/>
</dbReference>
<organism evidence="1">
    <name type="scientific">marine metagenome</name>
    <dbReference type="NCBI Taxonomy" id="408172"/>
    <lineage>
        <taxon>unclassified sequences</taxon>
        <taxon>metagenomes</taxon>
        <taxon>ecological metagenomes</taxon>
    </lineage>
</organism>
<dbReference type="PANTHER" id="PTHR43799:SF1">
    <property type="entry name" value="ASPARTATE AMINOTRANSFERASE"/>
    <property type="match status" value="1"/>
</dbReference>
<proteinExistence type="predicted"/>
<gene>
    <name evidence="1" type="ORF">METZ01_LOCUS33794</name>
</gene>
<dbReference type="CDD" id="cd00609">
    <property type="entry name" value="AAT_like"/>
    <property type="match status" value="1"/>
</dbReference>
<evidence type="ECO:0000313" key="1">
    <source>
        <dbReference type="EMBL" id="SUZ80940.1"/>
    </source>
</evidence>
<dbReference type="Pfam" id="PF12897">
    <property type="entry name" value="Asp_aminotransf"/>
    <property type="match status" value="1"/>
</dbReference>
<dbReference type="InterPro" id="IPR015422">
    <property type="entry name" value="PyrdxlP-dep_Trfase_small"/>
</dbReference>
<dbReference type="GO" id="GO:0004069">
    <property type="term" value="F:L-aspartate:2-oxoglutarate aminotransferase activity"/>
    <property type="evidence" value="ECO:0007669"/>
    <property type="project" value="InterPro"/>
</dbReference>
<dbReference type="AlphaFoldDB" id="A0A381QPC8"/>
<dbReference type="InterPro" id="IPR024551">
    <property type="entry name" value="AspAT_Ic"/>
</dbReference>
<accession>A0A381QPC8</accession>
<feature type="non-terminal residue" evidence="1">
    <location>
        <position position="1"/>
    </location>
</feature>
<reference evidence="1" key="1">
    <citation type="submission" date="2018-05" db="EMBL/GenBank/DDBJ databases">
        <authorList>
            <person name="Lanie J.A."/>
            <person name="Ng W.-L."/>
            <person name="Kazmierczak K.M."/>
            <person name="Andrzejewski T.M."/>
            <person name="Davidsen T.M."/>
            <person name="Wayne K.J."/>
            <person name="Tettelin H."/>
            <person name="Glass J.I."/>
            <person name="Rusch D."/>
            <person name="Podicherti R."/>
            <person name="Tsui H.-C.T."/>
            <person name="Winkler M.E."/>
        </authorList>
    </citation>
    <scope>NUCLEOTIDE SEQUENCE</scope>
</reference>